<reference evidence="2 3" key="1">
    <citation type="submission" date="2021-02" db="EMBL/GenBank/DDBJ databases">
        <title>De Novo genome assembly of isolated myxobacteria.</title>
        <authorList>
            <person name="Stevens D.C."/>
        </authorList>
    </citation>
    <scope>NUCLEOTIDE SEQUENCE [LARGE SCALE GENOMIC DNA]</scope>
    <source>
        <strain evidence="3">SCPEA02</strain>
    </source>
</reference>
<gene>
    <name evidence="2" type="ORF">JY651_27975</name>
</gene>
<sequence>MATVGQEFKTGEKCETKGRYTFVRYVDNPQSPAPTSNEREIPLDRGDTFPPIRSQNRAAWWRLTQLT</sequence>
<evidence type="ECO:0000313" key="2">
    <source>
        <dbReference type="EMBL" id="QSQ19182.1"/>
    </source>
</evidence>
<keyword evidence="3" id="KW-1185">Reference proteome</keyword>
<accession>A0ABX7NJZ4</accession>
<organism evidence="2 3">
    <name type="scientific">Pyxidicoccus parkwayensis</name>
    <dbReference type="NCBI Taxonomy" id="2813578"/>
    <lineage>
        <taxon>Bacteria</taxon>
        <taxon>Pseudomonadati</taxon>
        <taxon>Myxococcota</taxon>
        <taxon>Myxococcia</taxon>
        <taxon>Myxococcales</taxon>
        <taxon>Cystobacterineae</taxon>
        <taxon>Myxococcaceae</taxon>
        <taxon>Pyxidicoccus</taxon>
    </lineage>
</organism>
<dbReference type="EMBL" id="CP071090">
    <property type="protein sequence ID" value="QSQ19182.1"/>
    <property type="molecule type" value="Genomic_DNA"/>
</dbReference>
<feature type="compositionally biased region" description="Basic and acidic residues" evidence="1">
    <location>
        <begin position="37"/>
        <end position="47"/>
    </location>
</feature>
<feature type="region of interest" description="Disordered" evidence="1">
    <location>
        <begin position="26"/>
        <end position="49"/>
    </location>
</feature>
<evidence type="ECO:0000256" key="1">
    <source>
        <dbReference type="SAM" id="MobiDB-lite"/>
    </source>
</evidence>
<dbReference type="Proteomes" id="UP000662747">
    <property type="component" value="Chromosome"/>
</dbReference>
<protein>
    <submittedName>
        <fullName evidence="2">YjzC family protein</fullName>
    </submittedName>
</protein>
<name>A0ABX7NJZ4_9BACT</name>
<evidence type="ECO:0000313" key="3">
    <source>
        <dbReference type="Proteomes" id="UP000662747"/>
    </source>
</evidence>
<dbReference type="Pfam" id="PF14168">
    <property type="entry name" value="YjzC"/>
    <property type="match status" value="1"/>
</dbReference>
<proteinExistence type="predicted"/>
<dbReference type="InterPro" id="IPR025549">
    <property type="entry name" value="YjzC"/>
</dbReference>
<dbReference type="RefSeq" id="WP_206720770.1">
    <property type="nucleotide sequence ID" value="NZ_CP071090.1"/>
</dbReference>